<gene>
    <name evidence="1" type="ORF">JEM47_07240</name>
</gene>
<comment type="caution">
    <text evidence="1">The sequence shown here is derived from an EMBL/GenBank/DDBJ whole genome shotgun (WGS) entry which is preliminary data.</text>
</comment>
<reference evidence="1 2" key="1">
    <citation type="journal article" date="2021" name="Microorganisms">
        <title>Dual Inhibition of Salmonella enterica and Clostridium perfringens by New Probiotic Candidates Isolated from Chicken Intestinal Mucosa.</title>
        <authorList>
            <person name="Lone A."/>
            <person name="Mottawea W."/>
            <person name="Ait Chait Y."/>
            <person name="Hammami R."/>
        </authorList>
    </citation>
    <scope>NUCLEOTIDE SEQUENCE [LARGE SCALE GENOMIC DNA]</scope>
    <source>
        <strain evidence="1 2">A12</strain>
    </source>
</reference>
<dbReference type="EMBL" id="JAEHNR010000049">
    <property type="protein sequence ID" value="MBL1072271.1"/>
    <property type="molecule type" value="Genomic_DNA"/>
</dbReference>
<name>A0ABS1LVQ6_9LACO</name>
<dbReference type="RefSeq" id="WP_025015061.1">
    <property type="nucleotide sequence ID" value="NZ_JAEHNR010000049.1"/>
</dbReference>
<organism evidence="1 2">
    <name type="scientific">Lactobacillus kitasatonis</name>
    <dbReference type="NCBI Taxonomy" id="237446"/>
    <lineage>
        <taxon>Bacteria</taxon>
        <taxon>Bacillati</taxon>
        <taxon>Bacillota</taxon>
        <taxon>Bacilli</taxon>
        <taxon>Lactobacillales</taxon>
        <taxon>Lactobacillaceae</taxon>
        <taxon>Lactobacillus</taxon>
    </lineage>
</organism>
<evidence type="ECO:0000313" key="2">
    <source>
        <dbReference type="Proteomes" id="UP000640912"/>
    </source>
</evidence>
<proteinExistence type="predicted"/>
<dbReference type="Proteomes" id="UP000640912">
    <property type="component" value="Unassembled WGS sequence"/>
</dbReference>
<evidence type="ECO:0000313" key="1">
    <source>
        <dbReference type="EMBL" id="MBL1072271.1"/>
    </source>
</evidence>
<protein>
    <submittedName>
        <fullName evidence="1">Uncharacterized protein</fullName>
    </submittedName>
</protein>
<sequence length="231" mass="27396">MKKAMEILIDKLDSKYKDRNLILQITRMCEYYCDYKRWGNEPKEELGKLLFNIIYSFVGGEQNIQALLITNPLLIGYFGNWNNFLQKNFSEQKFSQMFKVNVEKLVYSSVILNLELPDEFYLKLFYNLEDRNRYKELIPKIQPRCDSFEENILFLKKSEIKDFIRCLAIEKDFQADTKIKNLVSSLLFDNDISLFLLSSFMFNIKPGISNKYSFQELEPDVIFGLLLQQGE</sequence>
<keyword evidence="2" id="KW-1185">Reference proteome</keyword>
<accession>A0ABS1LVQ6</accession>